<evidence type="ECO:0000256" key="1">
    <source>
        <dbReference type="SAM" id="MobiDB-lite"/>
    </source>
</evidence>
<feature type="region of interest" description="Disordered" evidence="1">
    <location>
        <begin position="62"/>
        <end position="92"/>
    </location>
</feature>
<name>A0A4Y2W8P0_ARAVE</name>
<evidence type="ECO:0000313" key="3">
    <source>
        <dbReference type="EMBL" id="GBO33805.1"/>
    </source>
</evidence>
<organism evidence="3 4">
    <name type="scientific">Araneus ventricosus</name>
    <name type="common">Orbweaver spider</name>
    <name type="synonym">Epeira ventricosa</name>
    <dbReference type="NCBI Taxonomy" id="182803"/>
    <lineage>
        <taxon>Eukaryota</taxon>
        <taxon>Metazoa</taxon>
        <taxon>Ecdysozoa</taxon>
        <taxon>Arthropoda</taxon>
        <taxon>Chelicerata</taxon>
        <taxon>Arachnida</taxon>
        <taxon>Araneae</taxon>
        <taxon>Araneomorphae</taxon>
        <taxon>Entelegynae</taxon>
        <taxon>Araneoidea</taxon>
        <taxon>Araneidae</taxon>
        <taxon>Araneus</taxon>
    </lineage>
</organism>
<accession>A0A4Y2W8P0</accession>
<gene>
    <name evidence="3" type="ORF">AVEN_250325_1</name>
    <name evidence="2" type="ORF">AVEN_274541_1</name>
</gene>
<comment type="caution">
    <text evidence="3">The sequence shown here is derived from an EMBL/GenBank/DDBJ whole genome shotgun (WGS) entry which is preliminary data.</text>
</comment>
<dbReference type="EMBL" id="BGPR01057502">
    <property type="protein sequence ID" value="GBO33805.1"/>
    <property type="molecule type" value="Genomic_DNA"/>
</dbReference>
<evidence type="ECO:0000313" key="2">
    <source>
        <dbReference type="EMBL" id="GBO06545.1"/>
    </source>
</evidence>
<evidence type="ECO:0000313" key="4">
    <source>
        <dbReference type="Proteomes" id="UP000499080"/>
    </source>
</evidence>
<dbReference type="EMBL" id="BGPR01032839">
    <property type="protein sequence ID" value="GBO06545.1"/>
    <property type="molecule type" value="Genomic_DNA"/>
</dbReference>
<dbReference type="Proteomes" id="UP000499080">
    <property type="component" value="Unassembled WGS sequence"/>
</dbReference>
<protein>
    <submittedName>
        <fullName evidence="3">Uncharacterized protein</fullName>
    </submittedName>
</protein>
<keyword evidence="4" id="KW-1185">Reference proteome</keyword>
<reference evidence="3 4" key="1">
    <citation type="journal article" date="2019" name="Sci. Rep.">
        <title>Orb-weaving spider Araneus ventricosus genome elucidates the spidroin gene catalogue.</title>
        <authorList>
            <person name="Kono N."/>
            <person name="Nakamura H."/>
            <person name="Ohtoshi R."/>
            <person name="Moran D.A.P."/>
            <person name="Shinohara A."/>
            <person name="Yoshida Y."/>
            <person name="Fujiwara M."/>
            <person name="Mori M."/>
            <person name="Tomita M."/>
            <person name="Arakawa K."/>
        </authorList>
    </citation>
    <scope>NUCLEOTIDE SEQUENCE [LARGE SCALE GENOMIC DNA]</scope>
</reference>
<proteinExistence type="predicted"/>
<dbReference type="AlphaFoldDB" id="A0A4Y2W8P0"/>
<sequence>MLTSSTAPDTVNQSHRIQEGRIKMIKSKLNTAAAAYTLSVSFAARSKVFGLAGFDMLSEAPHKPPAKLRSSGALFTKGAHHGKVPPATTYEA</sequence>